<proteinExistence type="predicted"/>
<evidence type="ECO:0000313" key="2">
    <source>
        <dbReference type="Proteomes" id="UP000195602"/>
    </source>
</evidence>
<comment type="caution">
    <text evidence="1">The sequence shown here is derived from an EMBL/GenBank/DDBJ whole genome shotgun (WGS) entry which is preliminary data.</text>
</comment>
<accession>A0AA91Q106</accession>
<dbReference type="KEGG" id="clus:A9F13_06g02321"/>
<sequence>MDEVLGSFIYINVEQKIERDNLRQGPIKDAERMRQKLSKKQLANDLEHKEQALLREKYESVQPLSGEIIRGED</sequence>
<dbReference type="InterPro" id="IPR031568">
    <property type="entry name" value="Pet117"/>
</dbReference>
<dbReference type="Proteomes" id="UP000195602">
    <property type="component" value="Unassembled WGS sequence"/>
</dbReference>
<reference evidence="1 2" key="1">
    <citation type="submission" date="2017-04" db="EMBL/GenBank/DDBJ databases">
        <title>Draft genome of the yeast Clavispora lusitaniae type strain CBS 6936.</title>
        <authorList>
            <person name="Durrens P."/>
            <person name="Klopp C."/>
            <person name="Biteau N."/>
            <person name="Fitton-Ouhabi V."/>
            <person name="Dementhon K."/>
            <person name="Accoceberry I."/>
            <person name="Sherman D.J."/>
            <person name="Noel T."/>
        </authorList>
    </citation>
    <scope>NUCLEOTIDE SEQUENCE [LARGE SCALE GENOMIC DNA]</scope>
    <source>
        <strain evidence="1 2">CBS 6936</strain>
    </source>
</reference>
<dbReference type="AlphaFoldDB" id="A0AA91Q106"/>
<dbReference type="EMBL" id="LYUB02000006">
    <property type="protein sequence ID" value="OVF09089.1"/>
    <property type="molecule type" value="Genomic_DNA"/>
</dbReference>
<dbReference type="Pfam" id="PF15786">
    <property type="entry name" value="PET117"/>
    <property type="match status" value="1"/>
</dbReference>
<organism evidence="1 2">
    <name type="scientific">Clavispora lusitaniae</name>
    <name type="common">Candida lusitaniae</name>
    <dbReference type="NCBI Taxonomy" id="36911"/>
    <lineage>
        <taxon>Eukaryota</taxon>
        <taxon>Fungi</taxon>
        <taxon>Dikarya</taxon>
        <taxon>Ascomycota</taxon>
        <taxon>Saccharomycotina</taxon>
        <taxon>Pichiomycetes</taxon>
        <taxon>Metschnikowiaceae</taxon>
        <taxon>Clavispora</taxon>
    </lineage>
</organism>
<name>A0AA91Q106_CLALS</name>
<evidence type="ECO:0000313" key="1">
    <source>
        <dbReference type="EMBL" id="OVF09089.1"/>
    </source>
</evidence>
<protein>
    <submittedName>
        <fullName evidence="1">Uncharacterized protein</fullName>
    </submittedName>
</protein>
<gene>
    <name evidence="1" type="ORF">A9F13_06g02321</name>
</gene>